<dbReference type="SUPFAM" id="SSF81901">
    <property type="entry name" value="HCP-like"/>
    <property type="match status" value="2"/>
</dbReference>
<sequence>MASREELQLLREARAGNAQSQCELGKLYLFGSKSLPQSLATALHWLSRAALQENTSAKLLIGNHIPYEMAKAYPDRHAIENWYREALEHGNDQAGLILAKLILSSGTTVDEKKRSEAIGILETIVDHDIPEAQWLLAELVKNSPHPTPAKNNALKWTARAADAGVLEAQIALIEHAWDNADYDTFLQLAVPVAHSLIQIRQEQENSAPNERSAQLLLRCGQLLLKKGKNHVEEIQPMWEMAARHKNAEAAFLLGLWHARMDEYGNRTSDGASSTSFKKAIRWLTQAGEQGLAKAWYALSLIYQKAEFSQRNMADAQRYLEIAANLGHPRAQYERGLHAWRNRREDESNDILAVYWLQKAVSNGETEAAQVLNRIAIRAKPASWAQTALQFLTRESVSSHPFLAARIELAAVFGLSRPEALLLDIHSADKGHCLLVDIREHYRRSKRKLILIQTGRERQTLSRIGRLFEKVDCGPNGPEGNYRQRQYRLKTLLPAPVPEHPEDTVS</sequence>
<protein>
    <submittedName>
        <fullName evidence="1">SEL1-like repeat protein</fullName>
    </submittedName>
</protein>
<accession>A0A9E9LEF7</accession>
<name>A0A9E9LEF7_9BURK</name>
<dbReference type="Proteomes" id="UP001164819">
    <property type="component" value="Chromosome"/>
</dbReference>
<dbReference type="PANTHER" id="PTHR11102">
    <property type="entry name" value="SEL-1-LIKE PROTEIN"/>
    <property type="match status" value="1"/>
</dbReference>
<dbReference type="InterPro" id="IPR050767">
    <property type="entry name" value="Sel1_AlgK"/>
</dbReference>
<dbReference type="InterPro" id="IPR011990">
    <property type="entry name" value="TPR-like_helical_dom_sf"/>
</dbReference>
<proteinExistence type="predicted"/>
<dbReference type="InterPro" id="IPR006597">
    <property type="entry name" value="Sel1-like"/>
</dbReference>
<dbReference type="SMART" id="SM00671">
    <property type="entry name" value="SEL1"/>
    <property type="match status" value="5"/>
</dbReference>
<evidence type="ECO:0000313" key="1">
    <source>
        <dbReference type="EMBL" id="WAV91510.1"/>
    </source>
</evidence>
<organism evidence="1">
    <name type="scientific">Oxalobacter aliiformigenes</name>
    <dbReference type="NCBI Taxonomy" id="2946593"/>
    <lineage>
        <taxon>Bacteria</taxon>
        <taxon>Pseudomonadati</taxon>
        <taxon>Pseudomonadota</taxon>
        <taxon>Betaproteobacteria</taxon>
        <taxon>Burkholderiales</taxon>
        <taxon>Oxalobacteraceae</taxon>
        <taxon>Oxalobacter</taxon>
    </lineage>
</organism>
<dbReference type="Gene3D" id="1.25.40.10">
    <property type="entry name" value="Tetratricopeptide repeat domain"/>
    <property type="match status" value="2"/>
</dbReference>
<dbReference type="AlphaFoldDB" id="A0A9E9LEF7"/>
<gene>
    <name evidence="1" type="ORF">NB646_01725</name>
</gene>
<dbReference type="RefSeq" id="WP_269316081.1">
    <property type="nucleotide sequence ID" value="NZ_CP098251.1"/>
</dbReference>
<dbReference type="Pfam" id="PF08238">
    <property type="entry name" value="Sel1"/>
    <property type="match status" value="5"/>
</dbReference>
<dbReference type="PANTHER" id="PTHR11102:SF160">
    <property type="entry name" value="ERAD-ASSOCIATED E3 UBIQUITIN-PROTEIN LIGASE COMPONENT HRD3"/>
    <property type="match status" value="1"/>
</dbReference>
<reference evidence="1" key="1">
    <citation type="journal article" date="2022" name="Front. Microbiol.">
        <title>New perspectives on an old grouping: The genomic and phenotypic variability of Oxalobacter formigenes and the implications for calcium oxalate stone prevention.</title>
        <authorList>
            <person name="Chmiel J.A."/>
            <person name="Carr C."/>
            <person name="Stuivenberg G.A."/>
            <person name="Venema R."/>
            <person name="Chanyi R.M."/>
            <person name="Al K.F."/>
            <person name="Giguere D."/>
            <person name="Say H."/>
            <person name="Akouris P.P."/>
            <person name="Dominguez Romero S.A."/>
            <person name="Kwong A."/>
            <person name="Tai V."/>
            <person name="Koval S.F."/>
            <person name="Razvi H."/>
            <person name="Bjazevic J."/>
            <person name="Burton J.P."/>
        </authorList>
    </citation>
    <scope>NUCLEOTIDE SEQUENCE</scope>
    <source>
        <strain evidence="1">OxK</strain>
    </source>
</reference>
<dbReference type="EMBL" id="CP098251">
    <property type="protein sequence ID" value="WAV91510.1"/>
    <property type="molecule type" value="Genomic_DNA"/>
</dbReference>